<proteinExistence type="inferred from homology"/>
<dbReference type="InterPro" id="IPR050095">
    <property type="entry name" value="ECF_ABC_transporter_ATP-bd"/>
</dbReference>
<evidence type="ECO:0000256" key="3">
    <source>
        <dbReference type="ARBA" id="ARBA00022741"/>
    </source>
</evidence>
<name>U2QCJ5_9BACL</name>
<organism evidence="6 7">
    <name type="scientific">Gemella bergeri ATCC 700627</name>
    <dbReference type="NCBI Taxonomy" id="1321820"/>
    <lineage>
        <taxon>Bacteria</taxon>
        <taxon>Bacillati</taxon>
        <taxon>Bacillota</taxon>
        <taxon>Bacilli</taxon>
        <taxon>Bacillales</taxon>
        <taxon>Gemellaceae</taxon>
        <taxon>Gemella</taxon>
    </lineage>
</organism>
<dbReference type="GO" id="GO:0005524">
    <property type="term" value="F:ATP binding"/>
    <property type="evidence" value="ECO:0007669"/>
    <property type="project" value="UniProtKB-KW"/>
</dbReference>
<evidence type="ECO:0000313" key="6">
    <source>
        <dbReference type="EMBL" id="ERK60570.1"/>
    </source>
</evidence>
<dbReference type="PANTHER" id="PTHR43553">
    <property type="entry name" value="HEAVY METAL TRANSPORTER"/>
    <property type="match status" value="1"/>
</dbReference>
<dbReference type="RefSeq" id="WP_021753032.1">
    <property type="nucleotide sequence ID" value="NZ_KI271838.1"/>
</dbReference>
<keyword evidence="3" id="KW-0547">Nucleotide-binding</keyword>
<evidence type="ECO:0000313" key="7">
    <source>
        <dbReference type="Proteomes" id="UP000016637"/>
    </source>
</evidence>
<dbReference type="EMBL" id="AWVP01000005">
    <property type="protein sequence ID" value="ERK60570.1"/>
    <property type="molecule type" value="Genomic_DNA"/>
</dbReference>
<dbReference type="InterPro" id="IPR003439">
    <property type="entry name" value="ABC_transporter-like_ATP-bd"/>
</dbReference>
<dbReference type="PANTHER" id="PTHR43553:SF24">
    <property type="entry name" value="ENERGY-COUPLING FACTOR TRANSPORTER ATP-BINDING PROTEIN ECFA1"/>
    <property type="match status" value="1"/>
</dbReference>
<evidence type="ECO:0000256" key="4">
    <source>
        <dbReference type="ARBA" id="ARBA00022840"/>
    </source>
</evidence>
<evidence type="ECO:0000256" key="2">
    <source>
        <dbReference type="ARBA" id="ARBA00022448"/>
    </source>
</evidence>
<dbReference type="Pfam" id="PF00005">
    <property type="entry name" value="ABC_tran"/>
    <property type="match status" value="1"/>
</dbReference>
<feature type="domain" description="ABC transporter" evidence="5">
    <location>
        <begin position="6"/>
        <end position="39"/>
    </location>
</feature>
<comment type="similarity">
    <text evidence="1">Belongs to the ABC transporter superfamily.</text>
</comment>
<evidence type="ECO:0000259" key="5">
    <source>
        <dbReference type="Pfam" id="PF00005"/>
    </source>
</evidence>
<reference evidence="6 7" key="1">
    <citation type="submission" date="2013-08" db="EMBL/GenBank/DDBJ databases">
        <authorList>
            <person name="Weinstock G."/>
            <person name="Sodergren E."/>
            <person name="Wylie T."/>
            <person name="Fulton L."/>
            <person name="Fulton R."/>
            <person name="Fronick C."/>
            <person name="O'Laughlin M."/>
            <person name="Godfrey J."/>
            <person name="Miner T."/>
            <person name="Herter B."/>
            <person name="Appelbaum E."/>
            <person name="Cordes M."/>
            <person name="Lek S."/>
            <person name="Wollam A."/>
            <person name="Pepin K.H."/>
            <person name="Palsikar V.B."/>
            <person name="Mitreva M."/>
            <person name="Wilson R.K."/>
        </authorList>
    </citation>
    <scope>NUCLEOTIDE SEQUENCE [LARGE SCALE GENOMIC DNA]</scope>
    <source>
        <strain evidence="6 7">ATCC 700627</strain>
    </source>
</reference>
<dbReference type="HOGENOM" id="CLU_000604_1_21_9"/>
<dbReference type="AlphaFoldDB" id="U2QCJ5"/>
<protein>
    <recommendedName>
        <fullName evidence="5">ABC transporter domain-containing protein</fullName>
    </recommendedName>
</protein>
<dbReference type="SUPFAM" id="SSF52540">
    <property type="entry name" value="P-loop containing nucleoside triphosphate hydrolases"/>
    <property type="match status" value="1"/>
</dbReference>
<keyword evidence="2" id="KW-0813">Transport</keyword>
<comment type="caution">
    <text evidence="6">The sequence shown here is derived from an EMBL/GenBank/DDBJ whole genome shotgun (WGS) entry which is preliminary data.</text>
</comment>
<dbReference type="Gene3D" id="3.40.50.300">
    <property type="entry name" value="P-loop containing nucleotide triphosphate hydrolases"/>
    <property type="match status" value="1"/>
</dbReference>
<sequence length="106" mass="12160">MGKKTNHPQKLSRGQKQRLIIGTSLLSNRKVIVLDEPTSGLDYRSMIIMSDLITKKAEEVPFIIITHDLELLFKTCHSVLMINKDSYKKISVKGNENIIFDFINKE</sequence>
<keyword evidence="7" id="KW-1185">Reference proteome</keyword>
<dbReference type="InterPro" id="IPR027417">
    <property type="entry name" value="P-loop_NTPase"/>
</dbReference>
<dbReference type="Proteomes" id="UP000016637">
    <property type="component" value="Unassembled WGS sequence"/>
</dbReference>
<dbReference type="GO" id="GO:0043190">
    <property type="term" value="C:ATP-binding cassette (ABC) transporter complex"/>
    <property type="evidence" value="ECO:0007669"/>
    <property type="project" value="TreeGrafter"/>
</dbReference>
<accession>U2QCJ5</accession>
<dbReference type="eggNOG" id="COG1122">
    <property type="taxonomic scope" value="Bacteria"/>
</dbReference>
<dbReference type="PATRIC" id="fig|1321820.3.peg.91"/>
<keyword evidence="4" id="KW-0067">ATP-binding</keyword>
<dbReference type="GO" id="GO:0042626">
    <property type="term" value="F:ATPase-coupled transmembrane transporter activity"/>
    <property type="evidence" value="ECO:0007669"/>
    <property type="project" value="TreeGrafter"/>
</dbReference>
<dbReference type="GO" id="GO:0016887">
    <property type="term" value="F:ATP hydrolysis activity"/>
    <property type="evidence" value="ECO:0007669"/>
    <property type="project" value="InterPro"/>
</dbReference>
<evidence type="ECO:0000256" key="1">
    <source>
        <dbReference type="ARBA" id="ARBA00005417"/>
    </source>
</evidence>
<gene>
    <name evidence="6" type="ORF">HMPREF1983_00092</name>
</gene>